<evidence type="ECO:0000256" key="1">
    <source>
        <dbReference type="ARBA" id="ARBA00022801"/>
    </source>
</evidence>
<keyword evidence="1 5" id="KW-0378">Hydrolase</keyword>
<dbReference type="Proteomes" id="UP001606134">
    <property type="component" value="Unassembled WGS sequence"/>
</dbReference>
<accession>A0ABW7HJA5</accession>
<dbReference type="RefSeq" id="WP_394416675.1">
    <property type="nucleotide sequence ID" value="NZ_JBIGIC010000017.1"/>
</dbReference>
<dbReference type="PANTHER" id="PTHR10272">
    <property type="entry name" value="PLATELET-ACTIVATING FACTOR ACETYLHYDROLASE"/>
    <property type="match status" value="1"/>
</dbReference>
<evidence type="ECO:0000313" key="6">
    <source>
        <dbReference type="Proteomes" id="UP001606134"/>
    </source>
</evidence>
<keyword evidence="3" id="KW-0443">Lipid metabolism</keyword>
<keyword evidence="4" id="KW-0732">Signal</keyword>
<protein>
    <submittedName>
        <fullName evidence="5">Alpha/beta hydrolase family protein</fullName>
    </submittedName>
</protein>
<evidence type="ECO:0000313" key="5">
    <source>
        <dbReference type="EMBL" id="MFG6490007.1"/>
    </source>
</evidence>
<keyword evidence="2" id="KW-0442">Lipid degradation</keyword>
<dbReference type="InterPro" id="IPR029058">
    <property type="entry name" value="AB_hydrolase_fold"/>
</dbReference>
<comment type="caution">
    <text evidence="5">The sequence shown here is derived from an EMBL/GenBank/DDBJ whole genome shotgun (WGS) entry which is preliminary data.</text>
</comment>
<proteinExistence type="predicted"/>
<dbReference type="Gene3D" id="3.40.50.1820">
    <property type="entry name" value="alpha/beta hydrolase"/>
    <property type="match status" value="1"/>
</dbReference>
<dbReference type="PANTHER" id="PTHR10272:SF0">
    <property type="entry name" value="PLATELET-ACTIVATING FACTOR ACETYLHYDROLASE"/>
    <property type="match status" value="1"/>
</dbReference>
<dbReference type="SUPFAM" id="SSF53474">
    <property type="entry name" value="alpha/beta-Hydrolases"/>
    <property type="match status" value="1"/>
</dbReference>
<dbReference type="EMBL" id="JBIGIC010000017">
    <property type="protein sequence ID" value="MFG6490007.1"/>
    <property type="molecule type" value="Genomic_DNA"/>
</dbReference>
<evidence type="ECO:0000256" key="2">
    <source>
        <dbReference type="ARBA" id="ARBA00022963"/>
    </source>
</evidence>
<gene>
    <name evidence="5" type="ORF">ACG04R_25245</name>
</gene>
<feature type="chain" id="PRO_5045970122" evidence="4">
    <location>
        <begin position="21"/>
        <end position="368"/>
    </location>
</feature>
<organism evidence="5 6">
    <name type="scientific">Pelomonas candidula</name>
    <dbReference type="NCBI Taxonomy" id="3299025"/>
    <lineage>
        <taxon>Bacteria</taxon>
        <taxon>Pseudomonadati</taxon>
        <taxon>Pseudomonadota</taxon>
        <taxon>Betaproteobacteria</taxon>
        <taxon>Burkholderiales</taxon>
        <taxon>Sphaerotilaceae</taxon>
        <taxon>Roseateles</taxon>
    </lineage>
</organism>
<reference evidence="5 6" key="1">
    <citation type="submission" date="2024-08" db="EMBL/GenBank/DDBJ databases">
        <authorList>
            <person name="Lu H."/>
        </authorList>
    </citation>
    <scope>NUCLEOTIDE SEQUENCE [LARGE SCALE GENOMIC DNA]</scope>
    <source>
        <strain evidence="5 6">BYS78W</strain>
    </source>
</reference>
<name>A0ABW7HJA5_9BURK</name>
<feature type="signal peptide" evidence="4">
    <location>
        <begin position="1"/>
        <end position="20"/>
    </location>
</feature>
<dbReference type="GO" id="GO:0016787">
    <property type="term" value="F:hydrolase activity"/>
    <property type="evidence" value="ECO:0007669"/>
    <property type="project" value="UniProtKB-KW"/>
</dbReference>
<evidence type="ECO:0000256" key="3">
    <source>
        <dbReference type="ARBA" id="ARBA00023098"/>
    </source>
</evidence>
<sequence>MLLLTVLALLALAWAMHSQAASLLAPSGTHAVGRSLFRLNAPGQRDPMAPMQDAPRELMVWVWYPADAAAAGQQAAPYLPAAWREAIEQRNGWLVGHVLNQDLAQVHAHAIENAAMAADQRVHPVVVLRPGGAALTAEYSTLAEDLASHGYVVVGFDAPYRARVVVMPDGRVLRRAPQNDLDLVTGQGLDDLATRLVEAGVNDIAFVLDELARLPANEPGRPFAGHLDLGRIAVVGHSLGGATAAQFCHDDARCKAGIDIDGALFGGVVHDGLKQPFMFLLSDHGQPTDAFSQRTQRDLQSVYTRLPAASRQWVSLPGANHFGFSDVSRTKSRVLTRALGVLGLMPQAGDLQLEMTRQQVESFLDRSL</sequence>
<keyword evidence="6" id="KW-1185">Reference proteome</keyword>
<evidence type="ECO:0000256" key="4">
    <source>
        <dbReference type="SAM" id="SignalP"/>
    </source>
</evidence>
<dbReference type="Pfam" id="PF03403">
    <property type="entry name" value="PAF-AH_p_II"/>
    <property type="match status" value="2"/>
</dbReference>